<dbReference type="PANTHER" id="PTHR37808:SF1">
    <property type="entry name" value="SPORE GERMINATION PROTEIN-LIKE PROTEIN YDZR"/>
    <property type="match status" value="1"/>
</dbReference>
<dbReference type="RefSeq" id="WP_380964964.1">
    <property type="nucleotide sequence ID" value="NZ_JBHTCO010000004.1"/>
</dbReference>
<organism evidence="2 3">
    <name type="scientific">Scopulibacillus cellulosilyticus</name>
    <dbReference type="NCBI Taxonomy" id="2665665"/>
    <lineage>
        <taxon>Bacteria</taxon>
        <taxon>Bacillati</taxon>
        <taxon>Bacillota</taxon>
        <taxon>Bacilli</taxon>
        <taxon>Bacillales</taxon>
        <taxon>Sporolactobacillaceae</taxon>
        <taxon>Scopulibacillus</taxon>
    </lineage>
</organism>
<proteinExistence type="inferred from homology"/>
<name>A0ABW2PS96_9BACL</name>
<dbReference type="EMBL" id="JBHTCO010000004">
    <property type="protein sequence ID" value="MFC7392278.1"/>
    <property type="molecule type" value="Genomic_DNA"/>
</dbReference>
<gene>
    <name evidence="2" type="ORF">ACFQRG_04720</name>
</gene>
<comment type="similarity">
    <text evidence="1">Belongs to the GerPA/GerPF family.</text>
</comment>
<dbReference type="InterPro" id="IPR019618">
    <property type="entry name" value="Spore_germination_GerPA"/>
</dbReference>
<sequence>MIILPSIVGAVKINTVSGALNFGDSLNVAPKGVSKIYSGAGGFSTGDFHIENNVFSMTNTYDADINDTNNAFNN</sequence>
<accession>A0ABW2PS96</accession>
<evidence type="ECO:0000313" key="2">
    <source>
        <dbReference type="EMBL" id="MFC7392278.1"/>
    </source>
</evidence>
<evidence type="ECO:0000313" key="3">
    <source>
        <dbReference type="Proteomes" id="UP001596505"/>
    </source>
</evidence>
<dbReference type="PANTHER" id="PTHR37808">
    <property type="entry name" value="SPORE GERMINATION PROTEIN-LIKE PROTEIN YDZR-RELATED"/>
    <property type="match status" value="1"/>
</dbReference>
<evidence type="ECO:0000256" key="1">
    <source>
        <dbReference type="ARBA" id="ARBA00008103"/>
    </source>
</evidence>
<keyword evidence="3" id="KW-1185">Reference proteome</keyword>
<comment type="caution">
    <text evidence="2">The sequence shown here is derived from an EMBL/GenBank/DDBJ whole genome shotgun (WGS) entry which is preliminary data.</text>
</comment>
<protein>
    <submittedName>
        <fullName evidence="2">Spore germination protein</fullName>
    </submittedName>
</protein>
<dbReference type="Pfam" id="PF10676">
    <property type="entry name" value="gerPA"/>
    <property type="match status" value="1"/>
</dbReference>
<reference evidence="3" key="1">
    <citation type="journal article" date="2019" name="Int. J. Syst. Evol. Microbiol.">
        <title>The Global Catalogue of Microorganisms (GCM) 10K type strain sequencing project: providing services to taxonomists for standard genome sequencing and annotation.</title>
        <authorList>
            <consortium name="The Broad Institute Genomics Platform"/>
            <consortium name="The Broad Institute Genome Sequencing Center for Infectious Disease"/>
            <person name="Wu L."/>
            <person name="Ma J."/>
        </authorList>
    </citation>
    <scope>NUCLEOTIDE SEQUENCE [LARGE SCALE GENOMIC DNA]</scope>
    <source>
        <strain evidence="3">CGMCC 1.16305</strain>
    </source>
</reference>
<dbReference type="Proteomes" id="UP001596505">
    <property type="component" value="Unassembled WGS sequence"/>
</dbReference>